<dbReference type="SUPFAM" id="SSF53187">
    <property type="entry name" value="Zn-dependent exopeptidases"/>
    <property type="match status" value="1"/>
</dbReference>
<dbReference type="RefSeq" id="WP_053083310.1">
    <property type="nucleotide sequence ID" value="NZ_LFVU01000027.1"/>
</dbReference>
<protein>
    <submittedName>
        <fullName evidence="2">Endolysin CS74L</fullName>
    </submittedName>
</protein>
<name>A0A0J8D691_CLOCY</name>
<reference evidence="2 3" key="1">
    <citation type="submission" date="2015-06" db="EMBL/GenBank/DDBJ databases">
        <title>Draft genome sequence of the purine-degrading Clostridium cylindrosporum HC-1 (DSM 605).</title>
        <authorList>
            <person name="Poehlein A."/>
            <person name="Schiel-Bengelsdorf B."/>
            <person name="Bengelsdorf F."/>
            <person name="Daniel R."/>
            <person name="Duerre P."/>
        </authorList>
    </citation>
    <scope>NUCLEOTIDE SEQUENCE [LARGE SCALE GENOMIC DNA]</scope>
    <source>
        <strain evidence="2 3">DSM 605</strain>
    </source>
</reference>
<gene>
    <name evidence="2" type="ORF">CLCY_2c03720</name>
</gene>
<dbReference type="InterPro" id="IPR050695">
    <property type="entry name" value="N-acetylmuramoyl_amidase_3"/>
</dbReference>
<proteinExistence type="predicted"/>
<dbReference type="EMBL" id="LFVU01000027">
    <property type="protein sequence ID" value="KMT21610.1"/>
    <property type="molecule type" value="Genomic_DNA"/>
</dbReference>
<organism evidence="2 3">
    <name type="scientific">Clostridium cylindrosporum DSM 605</name>
    <dbReference type="NCBI Taxonomy" id="1121307"/>
    <lineage>
        <taxon>Bacteria</taxon>
        <taxon>Bacillati</taxon>
        <taxon>Bacillota</taxon>
        <taxon>Clostridia</taxon>
        <taxon>Eubacteriales</taxon>
        <taxon>Clostridiaceae</taxon>
        <taxon>Clostridium</taxon>
    </lineage>
</organism>
<evidence type="ECO:0000259" key="1">
    <source>
        <dbReference type="SMART" id="SM00646"/>
    </source>
</evidence>
<dbReference type="GO" id="GO:0009253">
    <property type="term" value="P:peptidoglycan catabolic process"/>
    <property type="evidence" value="ECO:0007669"/>
    <property type="project" value="InterPro"/>
</dbReference>
<dbReference type="Proteomes" id="UP000036756">
    <property type="component" value="Unassembled WGS sequence"/>
</dbReference>
<dbReference type="Pfam" id="PF01520">
    <property type="entry name" value="Amidase_3"/>
    <property type="match status" value="1"/>
</dbReference>
<comment type="caution">
    <text evidence="2">The sequence shown here is derived from an EMBL/GenBank/DDBJ whole genome shotgun (WGS) entry which is preliminary data.</text>
</comment>
<keyword evidence="3" id="KW-1185">Reference proteome</keyword>
<sequence>MIIGIDMGHTLEGSNYGAIGVLKESEETRRLGNKVIKYLNQLGHTVVNCTIDRAASNTESLFKRVSKANAQSLDLFVSIHLNSGGGCGTEVFTYSGKQHLEAIRVLDKMNSIGFVNRGVKDGSSLYVVKNTRAKSMLVEVCFVDNIEDVNLYKDNINSIAKSIAEGITGQIINDIESEDDEMIPGTVKLAACSYNPIAKQMVEEIKILQGVMGLSKDGVATEELIKKLPQLIGIEARGVVTVMQRILIMKGFLSKGSDTGIMGPANRDAINKFKISTGIPFGYILINNLTWRKLLEY</sequence>
<dbReference type="CDD" id="cd02696">
    <property type="entry name" value="MurNAc-LAA"/>
    <property type="match status" value="1"/>
</dbReference>
<dbReference type="PANTHER" id="PTHR30404:SF8">
    <property type="entry name" value="AUTOLYSIN PH-RELATED"/>
    <property type="match status" value="1"/>
</dbReference>
<dbReference type="PANTHER" id="PTHR30404">
    <property type="entry name" value="N-ACETYLMURAMOYL-L-ALANINE AMIDASE"/>
    <property type="match status" value="1"/>
</dbReference>
<dbReference type="STRING" id="1121307.CLCY_2c03720"/>
<dbReference type="SMART" id="SM00646">
    <property type="entry name" value="Ami_3"/>
    <property type="match status" value="1"/>
</dbReference>
<evidence type="ECO:0000313" key="3">
    <source>
        <dbReference type="Proteomes" id="UP000036756"/>
    </source>
</evidence>
<dbReference type="GO" id="GO:0008745">
    <property type="term" value="F:N-acetylmuramoyl-L-alanine amidase activity"/>
    <property type="evidence" value="ECO:0007669"/>
    <property type="project" value="InterPro"/>
</dbReference>
<dbReference type="PATRIC" id="fig|1121307.3.peg.1230"/>
<dbReference type="AlphaFoldDB" id="A0A0J8D691"/>
<dbReference type="InterPro" id="IPR002508">
    <property type="entry name" value="MurNAc-LAA_cat"/>
</dbReference>
<accession>A0A0J8D691</accession>
<dbReference type="OrthoDB" id="5344211at2"/>
<dbReference type="Gene3D" id="3.40.630.40">
    <property type="entry name" value="Zn-dependent exopeptidases"/>
    <property type="match status" value="1"/>
</dbReference>
<evidence type="ECO:0000313" key="2">
    <source>
        <dbReference type="EMBL" id="KMT21610.1"/>
    </source>
</evidence>
<feature type="domain" description="MurNAc-LAA" evidence="1">
    <location>
        <begin position="65"/>
        <end position="168"/>
    </location>
</feature>
<dbReference type="GO" id="GO:0030288">
    <property type="term" value="C:outer membrane-bounded periplasmic space"/>
    <property type="evidence" value="ECO:0007669"/>
    <property type="project" value="TreeGrafter"/>
</dbReference>